<evidence type="ECO:0000313" key="2">
    <source>
        <dbReference type="EMBL" id="KAJ0205506.1"/>
    </source>
</evidence>
<feature type="compositionally biased region" description="Polar residues" evidence="1">
    <location>
        <begin position="73"/>
        <end position="89"/>
    </location>
</feature>
<protein>
    <submittedName>
        <fullName evidence="2">Uncharacterized protein</fullName>
    </submittedName>
</protein>
<feature type="region of interest" description="Disordered" evidence="1">
    <location>
        <begin position="73"/>
        <end position="98"/>
    </location>
</feature>
<dbReference type="EMBL" id="NBSK02000005">
    <property type="protein sequence ID" value="KAJ0205506.1"/>
    <property type="molecule type" value="Genomic_DNA"/>
</dbReference>
<gene>
    <name evidence="2" type="ORF">LSAT_V11C500276990</name>
</gene>
<name>A0A9R1XAI6_LACSA</name>
<sequence length="168" mass="19360">MKLKSQPNKFEVAQFEVELYRIRRNFQQSYQPTQKHGADMEKYDKTTTHKHFPYFKTLAMIEGCSKIKRMTEATSSISKHSRNPCGSSQKPDDRTYIGINDDSVDVAYEQPLRRSIGRNKAKNVTFGSGSKNSSSSVIDHFLEFDRYVQIQESKATMMSQVEQKMVDA</sequence>
<dbReference type="Proteomes" id="UP000235145">
    <property type="component" value="Unassembled WGS sequence"/>
</dbReference>
<evidence type="ECO:0000256" key="1">
    <source>
        <dbReference type="SAM" id="MobiDB-lite"/>
    </source>
</evidence>
<organism evidence="2 3">
    <name type="scientific">Lactuca sativa</name>
    <name type="common">Garden lettuce</name>
    <dbReference type="NCBI Taxonomy" id="4236"/>
    <lineage>
        <taxon>Eukaryota</taxon>
        <taxon>Viridiplantae</taxon>
        <taxon>Streptophyta</taxon>
        <taxon>Embryophyta</taxon>
        <taxon>Tracheophyta</taxon>
        <taxon>Spermatophyta</taxon>
        <taxon>Magnoliopsida</taxon>
        <taxon>eudicotyledons</taxon>
        <taxon>Gunneridae</taxon>
        <taxon>Pentapetalae</taxon>
        <taxon>asterids</taxon>
        <taxon>campanulids</taxon>
        <taxon>Asterales</taxon>
        <taxon>Asteraceae</taxon>
        <taxon>Cichorioideae</taxon>
        <taxon>Cichorieae</taxon>
        <taxon>Lactucinae</taxon>
        <taxon>Lactuca</taxon>
    </lineage>
</organism>
<comment type="caution">
    <text evidence="2">The sequence shown here is derived from an EMBL/GenBank/DDBJ whole genome shotgun (WGS) entry which is preliminary data.</text>
</comment>
<keyword evidence="3" id="KW-1185">Reference proteome</keyword>
<accession>A0A9R1XAI6</accession>
<proteinExistence type="predicted"/>
<reference evidence="2 3" key="1">
    <citation type="journal article" date="2017" name="Nat. Commun.">
        <title>Genome assembly with in vitro proximity ligation data and whole-genome triplication in lettuce.</title>
        <authorList>
            <person name="Reyes-Chin-Wo S."/>
            <person name="Wang Z."/>
            <person name="Yang X."/>
            <person name="Kozik A."/>
            <person name="Arikit S."/>
            <person name="Song C."/>
            <person name="Xia L."/>
            <person name="Froenicke L."/>
            <person name="Lavelle D.O."/>
            <person name="Truco M.J."/>
            <person name="Xia R."/>
            <person name="Zhu S."/>
            <person name="Xu C."/>
            <person name="Xu H."/>
            <person name="Xu X."/>
            <person name="Cox K."/>
            <person name="Korf I."/>
            <person name="Meyers B.C."/>
            <person name="Michelmore R.W."/>
        </authorList>
    </citation>
    <scope>NUCLEOTIDE SEQUENCE [LARGE SCALE GENOMIC DNA]</scope>
    <source>
        <strain evidence="3">cv. Salinas</strain>
        <tissue evidence="2">Seedlings</tissue>
    </source>
</reference>
<evidence type="ECO:0000313" key="3">
    <source>
        <dbReference type="Proteomes" id="UP000235145"/>
    </source>
</evidence>
<dbReference type="AlphaFoldDB" id="A0A9R1XAI6"/>